<feature type="transmembrane region" description="Helical" evidence="1">
    <location>
        <begin position="401"/>
        <end position="423"/>
    </location>
</feature>
<evidence type="ECO:0000256" key="1">
    <source>
        <dbReference type="SAM" id="Phobius"/>
    </source>
</evidence>
<name>A0A2I2FE58_ASPCN</name>
<dbReference type="Gene3D" id="1.20.58.340">
    <property type="entry name" value="Magnesium transport protein CorA, transmembrane region"/>
    <property type="match status" value="1"/>
</dbReference>
<organism evidence="3 4">
    <name type="scientific">Aspergillus candidus</name>
    <dbReference type="NCBI Taxonomy" id="41067"/>
    <lineage>
        <taxon>Eukaryota</taxon>
        <taxon>Fungi</taxon>
        <taxon>Dikarya</taxon>
        <taxon>Ascomycota</taxon>
        <taxon>Pezizomycotina</taxon>
        <taxon>Eurotiomycetes</taxon>
        <taxon>Eurotiomycetidae</taxon>
        <taxon>Eurotiales</taxon>
        <taxon>Aspergillaceae</taxon>
        <taxon>Aspergillus</taxon>
        <taxon>Aspergillus subgen. Circumdati</taxon>
    </lineage>
</organism>
<dbReference type="OrthoDB" id="1046782at2759"/>
<keyword evidence="1" id="KW-0472">Membrane</keyword>
<protein>
    <recommendedName>
        <fullName evidence="2">CorA-like transporter domain-containing protein</fullName>
    </recommendedName>
</protein>
<accession>A0A2I2FE58</accession>
<dbReference type="STRING" id="41067.A0A2I2FE58"/>
<proteinExistence type="predicted"/>
<evidence type="ECO:0000313" key="4">
    <source>
        <dbReference type="Proteomes" id="UP000234585"/>
    </source>
</evidence>
<feature type="domain" description="CorA-like transporter" evidence="2">
    <location>
        <begin position="6"/>
        <end position="257"/>
    </location>
</feature>
<gene>
    <name evidence="3" type="ORF">BDW47DRAFT_20886</name>
</gene>
<keyword evidence="4" id="KW-1185">Reference proteome</keyword>
<evidence type="ECO:0000259" key="2">
    <source>
        <dbReference type="Pfam" id="PF26616"/>
    </source>
</evidence>
<dbReference type="EMBL" id="KZ559133">
    <property type="protein sequence ID" value="PLB38887.1"/>
    <property type="molecule type" value="Genomic_DNA"/>
</dbReference>
<dbReference type="AlphaFoldDB" id="A0A2I2FE58"/>
<dbReference type="InterPro" id="IPR058257">
    <property type="entry name" value="CorA-like_dom"/>
</dbReference>
<evidence type="ECO:0000313" key="3">
    <source>
        <dbReference type="EMBL" id="PLB38887.1"/>
    </source>
</evidence>
<dbReference type="RefSeq" id="XP_024672899.1">
    <property type="nucleotide sequence ID" value="XM_024818447.1"/>
</dbReference>
<dbReference type="Pfam" id="PF26616">
    <property type="entry name" value="CorA-like"/>
    <property type="match status" value="1"/>
</dbReference>
<keyword evidence="1" id="KW-1133">Transmembrane helix</keyword>
<dbReference type="Proteomes" id="UP000234585">
    <property type="component" value="Unassembled WGS sequence"/>
</dbReference>
<dbReference type="GeneID" id="36525607"/>
<reference evidence="3 4" key="1">
    <citation type="submission" date="2017-12" db="EMBL/GenBank/DDBJ databases">
        <authorList>
            <consortium name="DOE Joint Genome Institute"/>
            <person name="Haridas S."/>
            <person name="Kjaerbolling I."/>
            <person name="Vesth T.C."/>
            <person name="Frisvad J.C."/>
            <person name="Nybo J.L."/>
            <person name="Theobald S."/>
            <person name="Kuo A."/>
            <person name="Bowyer P."/>
            <person name="Matsuda Y."/>
            <person name="Mondo S."/>
            <person name="Lyhne E.K."/>
            <person name="Kogle M.E."/>
            <person name="Clum A."/>
            <person name="Lipzen A."/>
            <person name="Salamov A."/>
            <person name="Ngan C.Y."/>
            <person name="Daum C."/>
            <person name="Chiniquy J."/>
            <person name="Barry K."/>
            <person name="LaButti K."/>
            <person name="Simmons B.A."/>
            <person name="Magnuson J.K."/>
            <person name="Mortensen U.H."/>
            <person name="Larsen T.O."/>
            <person name="Grigoriev I.V."/>
            <person name="Baker S.E."/>
            <person name="Andersen M.R."/>
            <person name="Nordberg H.P."/>
            <person name="Cantor M.N."/>
            <person name="Hua S.X."/>
        </authorList>
    </citation>
    <scope>NUCLEOTIDE SEQUENCE [LARGE SCALE GENOMIC DNA]</scope>
    <source>
        <strain evidence="3 4">CBS 102.13</strain>
    </source>
</reference>
<keyword evidence="1" id="KW-0812">Transmembrane</keyword>
<feature type="transmembrane region" description="Helical" evidence="1">
    <location>
        <begin position="443"/>
        <end position="464"/>
    </location>
</feature>
<sequence>MMDHLSMPSKLDHYLTERVESKATDLFKARNDRPQLEASFLYRCAASDNSWSLGISPTVQINNAEELERAELASSNACAQIYTIRHQRSWATLNISHKLFRELLERHRVFHHFWRSILTFGRRVEENEYGFPAFRAKRSQSGRGKVDEIMYVIRRVERNNRSVENGECPWSIRQTGIYHRLAYEPDGSQHKSTFILVAPSSIVDDEINKSLAQHHCADGVMNPTFAVHERLVLDSLRGWMDYMAWLESEVKQDSNRVIVSKMGTREIYFNANDRQRLKQLEDYITDMMVILQTMADTIARIRTSCQRHCQMSCGDSNSCACSYTIDEFEEYATEAQVYLNRAKVLKTRVKSTAQLLSDLLGYEESRNLKQLAQASHQLAQASHDESHYLMELQRKSVQDAAAVKMLTIIGLVFLPSTIVANFFSTEFVKVNDQGRLHVSREVWIMAVVAVPLTAITIFFWWLLLRLSRAGKAQWLRSLLHAKAPDDDEEKGEPRYRHVKSKVASFGIFGGPTTPVEIKAE</sequence>